<protein>
    <recommendedName>
        <fullName evidence="5">Pullulanase carbohydrate-binding module 41 domain-containing protein</fullName>
    </recommendedName>
</protein>
<dbReference type="Pfam" id="PF03714">
    <property type="entry name" value="PUD"/>
    <property type="match status" value="1"/>
</dbReference>
<dbReference type="InterPro" id="IPR005323">
    <property type="entry name" value="CBM41_pullulanase"/>
</dbReference>
<keyword evidence="2" id="KW-0732">Signal</keyword>
<name>A0A7S2ZCP9_9RHOD</name>
<keyword evidence="3" id="KW-0378">Hydrolase</keyword>
<proteinExistence type="inferred from homology"/>
<gene>
    <name evidence="6" type="ORF">RMAR00112_LOCUS3892</name>
</gene>
<comment type="similarity">
    <text evidence="1">Belongs to the glycosyl hydrolase 13 family.</text>
</comment>
<dbReference type="GO" id="GO:0005975">
    <property type="term" value="P:carbohydrate metabolic process"/>
    <property type="evidence" value="ECO:0007669"/>
    <property type="project" value="InterPro"/>
</dbReference>
<dbReference type="Gene3D" id="2.60.40.1110">
    <property type="match status" value="1"/>
</dbReference>
<dbReference type="GO" id="GO:0016798">
    <property type="term" value="F:hydrolase activity, acting on glycosyl bonds"/>
    <property type="evidence" value="ECO:0007669"/>
    <property type="project" value="UniProtKB-KW"/>
</dbReference>
<evidence type="ECO:0000256" key="2">
    <source>
        <dbReference type="ARBA" id="ARBA00022729"/>
    </source>
</evidence>
<evidence type="ECO:0000256" key="1">
    <source>
        <dbReference type="ARBA" id="ARBA00008061"/>
    </source>
</evidence>
<dbReference type="AlphaFoldDB" id="A0A7S2ZCP9"/>
<keyword evidence="4" id="KW-0326">Glycosidase</keyword>
<dbReference type="GO" id="GO:0030246">
    <property type="term" value="F:carbohydrate binding"/>
    <property type="evidence" value="ECO:0007669"/>
    <property type="project" value="InterPro"/>
</dbReference>
<evidence type="ECO:0000256" key="4">
    <source>
        <dbReference type="ARBA" id="ARBA00023295"/>
    </source>
</evidence>
<dbReference type="SUPFAM" id="SSF49452">
    <property type="entry name" value="Starch-binding domain-like"/>
    <property type="match status" value="1"/>
</dbReference>
<evidence type="ECO:0000259" key="5">
    <source>
        <dbReference type="Pfam" id="PF03714"/>
    </source>
</evidence>
<dbReference type="InterPro" id="IPR013784">
    <property type="entry name" value="Carb-bd-like_fold"/>
</dbReference>
<dbReference type="EMBL" id="HBHW01005247">
    <property type="protein sequence ID" value="CAE0035942.1"/>
    <property type="molecule type" value="Transcribed_RNA"/>
</dbReference>
<organism evidence="6">
    <name type="scientific">Rhodosorus marinus</name>
    <dbReference type="NCBI Taxonomy" id="101924"/>
    <lineage>
        <taxon>Eukaryota</taxon>
        <taxon>Rhodophyta</taxon>
        <taxon>Stylonematophyceae</taxon>
        <taxon>Stylonematales</taxon>
        <taxon>Stylonemataceae</taxon>
        <taxon>Rhodosorus</taxon>
    </lineage>
</organism>
<feature type="domain" description="Pullulanase carbohydrate-binding module 41" evidence="5">
    <location>
        <begin position="7"/>
        <end position="121"/>
    </location>
</feature>
<evidence type="ECO:0000256" key="3">
    <source>
        <dbReference type="ARBA" id="ARBA00022801"/>
    </source>
</evidence>
<accession>A0A7S2ZCP9</accession>
<reference evidence="6" key="1">
    <citation type="submission" date="2021-01" db="EMBL/GenBank/DDBJ databases">
        <authorList>
            <person name="Corre E."/>
            <person name="Pelletier E."/>
            <person name="Niang G."/>
            <person name="Scheremetjew M."/>
            <person name="Finn R."/>
            <person name="Kale V."/>
            <person name="Holt S."/>
            <person name="Cochrane G."/>
            <person name="Meng A."/>
            <person name="Brown T."/>
            <person name="Cohen L."/>
        </authorList>
    </citation>
    <scope>NUCLEOTIDE SEQUENCE</scope>
    <source>
        <strain evidence="6">CCMP 769</strain>
    </source>
</reference>
<sequence>MEAGKSTLKIHYRRTLTDYDGWELWLWGVRNGKSSDGFSLLPLIDAKTMAPYRDPFGSVFELAVGSGSKFPDPKGTTLRIEAKWGEWCEKDTPSREIPLGSLVRGGQENIYIVEGEEAVFTSIADFGTRFVVVNVENIGSANLHLATFEDGDRAKDVFPASQYRDIFLVDTMGYGSEEIGISVVDNHSIPDRPQLVWTPDQGVDVSIKAPKFERRASDAFESSPLNQTLDSKKSILQILRSVIGD</sequence>
<evidence type="ECO:0000313" key="6">
    <source>
        <dbReference type="EMBL" id="CAE0035942.1"/>
    </source>
</evidence>